<evidence type="ECO:0000313" key="6">
    <source>
        <dbReference type="Proteomes" id="UP000695007"/>
    </source>
</evidence>
<dbReference type="PROSITE" id="PS51635">
    <property type="entry name" value="PNPLA"/>
    <property type="match status" value="1"/>
</dbReference>
<dbReference type="CDD" id="cd07211">
    <property type="entry name" value="Pat_PNPLA8"/>
    <property type="match status" value="1"/>
</dbReference>
<dbReference type="GO" id="GO:0019369">
    <property type="term" value="P:arachidonate metabolic process"/>
    <property type="evidence" value="ECO:0007669"/>
    <property type="project" value="TreeGrafter"/>
</dbReference>
<reference evidence="7" key="1">
    <citation type="submission" date="2025-08" db="UniProtKB">
        <authorList>
            <consortium name="RefSeq"/>
        </authorList>
    </citation>
    <scope>IDENTIFICATION</scope>
</reference>
<feature type="non-terminal residue" evidence="7">
    <location>
        <position position="1"/>
    </location>
</feature>
<dbReference type="PANTHER" id="PTHR24185">
    <property type="entry name" value="CALCIUM-INDEPENDENT PHOSPHOLIPASE A2-GAMMA"/>
    <property type="match status" value="1"/>
</dbReference>
<feature type="active site" description="Proton acceptor" evidence="4">
    <location>
        <position position="433"/>
    </location>
</feature>
<feature type="short sequence motif" description="GXGXXG" evidence="4">
    <location>
        <begin position="255"/>
        <end position="260"/>
    </location>
</feature>
<feature type="domain" description="PNPLA" evidence="5">
    <location>
        <begin position="251"/>
        <end position="446"/>
    </location>
</feature>
<name>A0AAJ7DUT0_9HYME</name>
<protein>
    <submittedName>
        <fullName evidence="7">Calcium-independent phospholipase A2-gamma-like</fullName>
    </submittedName>
</protein>
<dbReference type="PANTHER" id="PTHR24185:SF1">
    <property type="entry name" value="CALCIUM-INDEPENDENT PHOSPHOLIPASE A2-GAMMA"/>
    <property type="match status" value="1"/>
</dbReference>
<dbReference type="InterPro" id="IPR002641">
    <property type="entry name" value="PNPLA_dom"/>
</dbReference>
<evidence type="ECO:0000256" key="2">
    <source>
        <dbReference type="ARBA" id="ARBA00022963"/>
    </source>
</evidence>
<proteinExistence type="predicted"/>
<evidence type="ECO:0000256" key="1">
    <source>
        <dbReference type="ARBA" id="ARBA00022801"/>
    </source>
</evidence>
<feature type="short sequence motif" description="GXSXG" evidence="4">
    <location>
        <begin position="287"/>
        <end position="291"/>
    </location>
</feature>
<organism evidence="6 7">
    <name type="scientific">Ceratosolen solmsi marchali</name>
    <dbReference type="NCBI Taxonomy" id="326594"/>
    <lineage>
        <taxon>Eukaryota</taxon>
        <taxon>Metazoa</taxon>
        <taxon>Ecdysozoa</taxon>
        <taxon>Arthropoda</taxon>
        <taxon>Hexapoda</taxon>
        <taxon>Insecta</taxon>
        <taxon>Pterygota</taxon>
        <taxon>Neoptera</taxon>
        <taxon>Endopterygota</taxon>
        <taxon>Hymenoptera</taxon>
        <taxon>Apocrita</taxon>
        <taxon>Proctotrupomorpha</taxon>
        <taxon>Chalcidoidea</taxon>
        <taxon>Agaonidae</taxon>
        <taxon>Agaoninae</taxon>
        <taxon>Ceratosolen</taxon>
    </lineage>
</organism>
<gene>
    <name evidence="7" type="primary">LOC105361607</name>
</gene>
<keyword evidence="1 4" id="KW-0378">Hydrolase</keyword>
<dbReference type="GeneID" id="105361607"/>
<feature type="active site" description="Nucleophile" evidence="4">
    <location>
        <position position="289"/>
    </location>
</feature>
<dbReference type="GO" id="GO:0016020">
    <property type="term" value="C:membrane"/>
    <property type="evidence" value="ECO:0007669"/>
    <property type="project" value="TreeGrafter"/>
</dbReference>
<evidence type="ECO:0000256" key="3">
    <source>
        <dbReference type="ARBA" id="ARBA00023098"/>
    </source>
</evidence>
<evidence type="ECO:0000313" key="7">
    <source>
        <dbReference type="RefSeq" id="XP_011497161.1"/>
    </source>
</evidence>
<keyword evidence="6" id="KW-1185">Reference proteome</keyword>
<dbReference type="InterPro" id="IPR016035">
    <property type="entry name" value="Acyl_Trfase/lysoPLipase"/>
</dbReference>
<dbReference type="AlphaFoldDB" id="A0AAJ7DUT0"/>
<evidence type="ECO:0000259" key="5">
    <source>
        <dbReference type="PROSITE" id="PS51635"/>
    </source>
</evidence>
<dbReference type="InterPro" id="IPR045217">
    <property type="entry name" value="PNPLA8-like"/>
</dbReference>
<evidence type="ECO:0000256" key="4">
    <source>
        <dbReference type="PROSITE-ProRule" id="PRU01161"/>
    </source>
</evidence>
<dbReference type="SUPFAM" id="SSF52151">
    <property type="entry name" value="FabD/lysophospholipase-like"/>
    <property type="match status" value="1"/>
</dbReference>
<sequence length="586" mass="67605">LSLSLKNLIKSKMSMHGRLKLLARLKELLYKSLYYKNFQFMITREWLEFFQKLTYSQIEIIRKYSLSNDVSKIQEQDIKKSNKKRNKIVHEIISTILSNEKKINLPEQEKSVPINLSSIVTKESSYIQQVLTTFMPKLNVKSKEVPIIPKWKSNLQISLTKNSIVLRTKQILNSIIGAESNVIKWRKIEDLIHHIDQFPEAKNFAVKDGAIRTLLLIRQSNINEQIQGTIREALAILGYIDPLPARGIRILTIDGGGIRGVLVIEMLKKLEQLTGQKIYEMFDYICGVSTGAILSTALGGHKRKSLEEISELYKELSIKIFTQSPLWGTSKMVWSHAYYDTALWEKILQEHLGNRDLIKTTHDINSPKFSTISTIVNHEHIMAYIFRNYTIPNGFESQYMGSYKHKLWEAVRASAAAPSYFEEFKCGEYLHQDGGIMVNNPCAVAIHEAKKLWPNNSIQCVISFGTGRTPFSIHDNSENKIETASSWKDKFYKILDSATDTEAVHIMLNDLLPDHAYYRFNPYLTEMLTMVEIRPEKIAQLEQDAAMYIRRNEEKFQQAAKVLMQKKTLIQKLIDWIKIQKIIIGI</sequence>
<dbReference type="Gene3D" id="3.40.1090.10">
    <property type="entry name" value="Cytosolic phospholipase A2 catalytic domain"/>
    <property type="match status" value="1"/>
</dbReference>
<dbReference type="GO" id="GO:0016042">
    <property type="term" value="P:lipid catabolic process"/>
    <property type="evidence" value="ECO:0007669"/>
    <property type="project" value="UniProtKB-UniRule"/>
</dbReference>
<feature type="short sequence motif" description="DGA/G" evidence="4">
    <location>
        <begin position="433"/>
        <end position="435"/>
    </location>
</feature>
<accession>A0AAJ7DUT0</accession>
<dbReference type="KEGG" id="csol:105361607"/>
<keyword evidence="3 4" id="KW-0443">Lipid metabolism</keyword>
<dbReference type="Proteomes" id="UP000695007">
    <property type="component" value="Unplaced"/>
</dbReference>
<keyword evidence="2 4" id="KW-0442">Lipid degradation</keyword>
<dbReference type="GO" id="GO:0047499">
    <property type="term" value="F:calcium-independent phospholipase A2 activity"/>
    <property type="evidence" value="ECO:0007669"/>
    <property type="project" value="TreeGrafter"/>
</dbReference>
<dbReference type="Pfam" id="PF01734">
    <property type="entry name" value="Patatin"/>
    <property type="match status" value="1"/>
</dbReference>
<dbReference type="RefSeq" id="XP_011497161.1">
    <property type="nucleotide sequence ID" value="XM_011498859.1"/>
</dbReference>